<proteinExistence type="predicted"/>
<evidence type="ECO:0000313" key="1">
    <source>
        <dbReference type="EMBL" id="MBO2007881.1"/>
    </source>
</evidence>
<dbReference type="Pfam" id="PF11185">
    <property type="entry name" value="DUF2971"/>
    <property type="match status" value="1"/>
</dbReference>
<dbReference type="InterPro" id="IPR021352">
    <property type="entry name" value="DUF2971"/>
</dbReference>
<sequence>MNDAEEWSYAVEMLTKVLKEFKDVNTDEPLLDFQDAIQDIIFFDYFQDIYSFSLSESPDLLSQWRGYCPNGGYSFSFDDWHLDQMVAKYKLIFEPCVYEEEAQREFILNRIIGLRPEQVHADYQLGNAAKYTKKAISDKIISSFFLLGLIKHPTFGEEREWRMIAHQSRLGNIKEYLQFRSGHNIIIPYLNLEIPIYPGLHPDNNPNIRELHVNEVIVGPSAQQTLAFNAFRMMLYPKLGMYPKIHKSQIPYRTW</sequence>
<protein>
    <submittedName>
        <fullName evidence="1">DUF2971 domain-containing protein</fullName>
    </submittedName>
</protein>
<accession>A0ABS3Q9R1</accession>
<organism evidence="1 2">
    <name type="scientific">Hymenobacter negativus</name>
    <dbReference type="NCBI Taxonomy" id="2795026"/>
    <lineage>
        <taxon>Bacteria</taxon>
        <taxon>Pseudomonadati</taxon>
        <taxon>Bacteroidota</taxon>
        <taxon>Cytophagia</taxon>
        <taxon>Cytophagales</taxon>
        <taxon>Hymenobacteraceae</taxon>
        <taxon>Hymenobacter</taxon>
    </lineage>
</organism>
<reference evidence="1 2" key="1">
    <citation type="submission" date="2021-03" db="EMBL/GenBank/DDBJ databases">
        <authorList>
            <person name="Kim M.K."/>
        </authorList>
    </citation>
    <scope>NUCLEOTIDE SEQUENCE [LARGE SCALE GENOMIC DNA]</scope>
    <source>
        <strain evidence="1 2">BT442</strain>
    </source>
</reference>
<dbReference type="Proteomes" id="UP000664369">
    <property type="component" value="Unassembled WGS sequence"/>
</dbReference>
<name>A0ABS3Q9R1_9BACT</name>
<evidence type="ECO:0000313" key="2">
    <source>
        <dbReference type="Proteomes" id="UP000664369"/>
    </source>
</evidence>
<comment type="caution">
    <text evidence="1">The sequence shown here is derived from an EMBL/GenBank/DDBJ whole genome shotgun (WGS) entry which is preliminary data.</text>
</comment>
<keyword evidence="2" id="KW-1185">Reference proteome</keyword>
<gene>
    <name evidence="1" type="ORF">J4E00_02385</name>
</gene>
<dbReference type="EMBL" id="JAGETZ010000001">
    <property type="protein sequence ID" value="MBO2007881.1"/>
    <property type="molecule type" value="Genomic_DNA"/>
</dbReference>